<dbReference type="EMBL" id="NIHT01000001">
    <property type="protein sequence ID" value="PLT77557.1"/>
    <property type="molecule type" value="Genomic_DNA"/>
</dbReference>
<evidence type="ECO:0000313" key="7">
    <source>
        <dbReference type="Proteomes" id="UP000234849"/>
    </source>
</evidence>
<evidence type="ECO:0000313" key="3">
    <source>
        <dbReference type="EMBL" id="PLT77557.1"/>
    </source>
</evidence>
<dbReference type="Proteomes" id="UP000283992">
    <property type="component" value="Unassembled WGS sequence"/>
</dbReference>
<reference evidence="10 11" key="2">
    <citation type="submission" date="2018-08" db="EMBL/GenBank/DDBJ databases">
        <title>A genome reference for cultivated species of the human gut microbiota.</title>
        <authorList>
            <person name="Zou Y."/>
            <person name="Xue W."/>
            <person name="Luo G."/>
        </authorList>
    </citation>
    <scope>NUCLEOTIDE SEQUENCE [LARGE SCALE GENOMIC DNA]</scope>
    <source>
        <strain evidence="4 10">AF19-16AC</strain>
        <strain evidence="6 12">AM12-54</strain>
        <strain evidence="5 11">AM21-18</strain>
    </source>
</reference>
<gene>
    <name evidence="1" type="ORF">CDL18_00680</name>
    <name evidence="3" type="ORF">CDL23_00135</name>
    <name evidence="2" type="ORF">CDL26_05190</name>
    <name evidence="6" type="ORF">DW142_06175</name>
    <name evidence="5" type="ORF">DW243_03160</name>
    <name evidence="4" type="ORF">DWX36_03425</name>
</gene>
<evidence type="ECO:0000313" key="5">
    <source>
        <dbReference type="EMBL" id="RHG87539.1"/>
    </source>
</evidence>
<dbReference type="EMBL" id="QRWQ01000002">
    <property type="protein sequence ID" value="RGT41337.1"/>
    <property type="molecule type" value="Genomic_DNA"/>
</dbReference>
<evidence type="ECO:0000313" key="2">
    <source>
        <dbReference type="EMBL" id="PLT73692.1"/>
    </source>
</evidence>
<protein>
    <submittedName>
        <fullName evidence="1">Uncharacterized protein</fullName>
    </submittedName>
</protein>
<dbReference type="Proteomes" id="UP000283834">
    <property type="component" value="Unassembled WGS sequence"/>
</dbReference>
<dbReference type="Proteomes" id="UP000283981">
    <property type="component" value="Unassembled WGS sequence"/>
</dbReference>
<evidence type="ECO:0000313" key="12">
    <source>
        <dbReference type="Proteomes" id="UP000283992"/>
    </source>
</evidence>
<dbReference type="Proteomes" id="UP000234891">
    <property type="component" value="Unassembled WGS sequence"/>
</dbReference>
<dbReference type="Proteomes" id="UP000235093">
    <property type="component" value="Unassembled WGS sequence"/>
</dbReference>
<dbReference type="EMBL" id="NIHM01000001">
    <property type="protein sequence ID" value="PLT58135.1"/>
    <property type="molecule type" value="Genomic_DNA"/>
</dbReference>
<evidence type="ECO:0000313" key="11">
    <source>
        <dbReference type="Proteomes" id="UP000283981"/>
    </source>
</evidence>
<evidence type="ECO:0000313" key="1">
    <source>
        <dbReference type="EMBL" id="PLT58135.1"/>
    </source>
</evidence>
<dbReference type="EMBL" id="NIHS01000006">
    <property type="protein sequence ID" value="PLT73692.1"/>
    <property type="molecule type" value="Genomic_DNA"/>
</dbReference>
<evidence type="ECO:0000313" key="4">
    <source>
        <dbReference type="EMBL" id="RGT41337.1"/>
    </source>
</evidence>
<sequence length="64" mass="7665">MKIACRQRVPDILWRHAVFVKTEIFACLYKKKKPGYHRRLKKGGKVYMKKLFALYAYNIGEKCE</sequence>
<dbReference type="Proteomes" id="UP000234849">
    <property type="component" value="Unassembled WGS sequence"/>
</dbReference>
<proteinExistence type="predicted"/>
<name>A0A2N5PVH8_MEDGN</name>
<comment type="caution">
    <text evidence="1">The sequence shown here is derived from an EMBL/GenBank/DDBJ whole genome shotgun (WGS) entry which is preliminary data.</text>
</comment>
<dbReference type="AlphaFoldDB" id="A0A2N5PVH8"/>
<organism evidence="1 7">
    <name type="scientific">Mediterraneibacter gnavus</name>
    <name type="common">Ruminococcus gnavus</name>
    <dbReference type="NCBI Taxonomy" id="33038"/>
    <lineage>
        <taxon>Bacteria</taxon>
        <taxon>Bacillati</taxon>
        <taxon>Bacillota</taxon>
        <taxon>Clostridia</taxon>
        <taxon>Lachnospirales</taxon>
        <taxon>Lachnospiraceae</taxon>
        <taxon>Mediterraneibacter</taxon>
    </lineage>
</organism>
<evidence type="ECO:0000313" key="6">
    <source>
        <dbReference type="EMBL" id="RHJ14089.1"/>
    </source>
</evidence>
<accession>A0A2N5PVH8</accession>
<dbReference type="EMBL" id="QRLN01000006">
    <property type="protein sequence ID" value="RHJ14089.1"/>
    <property type="molecule type" value="Genomic_DNA"/>
</dbReference>
<evidence type="ECO:0000313" key="9">
    <source>
        <dbReference type="Proteomes" id="UP000235093"/>
    </source>
</evidence>
<evidence type="ECO:0000313" key="8">
    <source>
        <dbReference type="Proteomes" id="UP000234891"/>
    </source>
</evidence>
<reference evidence="7 8" key="1">
    <citation type="journal article" date="2017" name="Genome Med.">
        <title>A novel Ruminococcus gnavus clade enriched in inflammatory bowel disease patients.</title>
        <authorList>
            <person name="Hall A.B."/>
            <person name="Yassour M."/>
            <person name="Sauk J."/>
            <person name="Garner A."/>
            <person name="Jiang X."/>
            <person name="Arthur T."/>
            <person name="Lagoudas G.K."/>
            <person name="Vatanen T."/>
            <person name="Fornelos N."/>
            <person name="Wilson R."/>
            <person name="Bertha M."/>
            <person name="Cohen M."/>
            <person name="Garber J."/>
            <person name="Khalili H."/>
            <person name="Gevers D."/>
            <person name="Ananthakrishnan A.N."/>
            <person name="Kugathasan S."/>
            <person name="Lander E.S."/>
            <person name="Blainey P."/>
            <person name="Vlamakis H."/>
            <person name="Xavier R.J."/>
            <person name="Huttenhower C."/>
        </authorList>
    </citation>
    <scope>NUCLEOTIDE SEQUENCE [LARGE SCALE GENOMIC DNA]</scope>
    <source>
        <strain evidence="1 7">RJX1118</strain>
        <strain evidence="2 8">RJX1124</strain>
        <strain evidence="3 9">RJX1125</strain>
    </source>
</reference>
<dbReference type="EMBL" id="QRIS01000004">
    <property type="protein sequence ID" value="RHG87539.1"/>
    <property type="molecule type" value="Genomic_DNA"/>
</dbReference>
<evidence type="ECO:0000313" key="10">
    <source>
        <dbReference type="Proteomes" id="UP000283834"/>
    </source>
</evidence>